<dbReference type="EMBL" id="MCHY01000008">
    <property type="protein sequence ID" value="RKD24318.1"/>
    <property type="molecule type" value="Genomic_DNA"/>
</dbReference>
<dbReference type="AlphaFoldDB" id="A0A419SK88"/>
<dbReference type="OrthoDB" id="9866196at2"/>
<name>A0A419SK88_9BACL</name>
<gene>
    <name evidence="1" type="ORF">BEP19_07935</name>
</gene>
<evidence type="ECO:0000313" key="1">
    <source>
        <dbReference type="EMBL" id="RKD24318.1"/>
    </source>
</evidence>
<proteinExistence type="predicted"/>
<comment type="caution">
    <text evidence="1">The sequence shown here is derived from an EMBL/GenBank/DDBJ whole genome shotgun (WGS) entry which is preliminary data.</text>
</comment>
<sequence>MVLFAIVVSLLSFLLVGVMGIFKHYLGNSEMSLSEHRFIDRLNKEKYLEEVGYNVMNDPW</sequence>
<keyword evidence="2" id="KW-1185">Reference proteome</keyword>
<protein>
    <submittedName>
        <fullName evidence="1">Uncharacterized protein</fullName>
    </submittedName>
</protein>
<accession>A0A419SK88</accession>
<reference evidence="1 2" key="1">
    <citation type="submission" date="2016-08" db="EMBL/GenBank/DDBJ databases">
        <title>Novel Firmicute Genomes.</title>
        <authorList>
            <person name="Poppleton D.I."/>
            <person name="Gribaldo S."/>
        </authorList>
    </citation>
    <scope>NUCLEOTIDE SEQUENCE [LARGE SCALE GENOMIC DNA]</scope>
    <source>
        <strain evidence="1 2">RAOx-1</strain>
    </source>
</reference>
<organism evidence="1 2">
    <name type="scientific">Ammoniphilus oxalaticus</name>
    <dbReference type="NCBI Taxonomy" id="66863"/>
    <lineage>
        <taxon>Bacteria</taxon>
        <taxon>Bacillati</taxon>
        <taxon>Bacillota</taxon>
        <taxon>Bacilli</taxon>
        <taxon>Bacillales</taxon>
        <taxon>Paenibacillaceae</taxon>
        <taxon>Aneurinibacillus group</taxon>
        <taxon>Ammoniphilus</taxon>
    </lineage>
</organism>
<dbReference type="Proteomes" id="UP000284219">
    <property type="component" value="Unassembled WGS sequence"/>
</dbReference>
<dbReference type="RefSeq" id="WP_120189612.1">
    <property type="nucleotide sequence ID" value="NZ_MCHY01000008.1"/>
</dbReference>
<evidence type="ECO:0000313" key="2">
    <source>
        <dbReference type="Proteomes" id="UP000284219"/>
    </source>
</evidence>